<dbReference type="Proteomes" id="UP000268016">
    <property type="component" value="Unassembled WGS sequence"/>
</dbReference>
<gene>
    <name evidence="2" type="ORF">EAT49_06680</name>
</gene>
<feature type="region of interest" description="Disordered" evidence="1">
    <location>
        <begin position="268"/>
        <end position="287"/>
    </location>
</feature>
<dbReference type="InterPro" id="IPR029063">
    <property type="entry name" value="SAM-dependent_MTases_sf"/>
</dbReference>
<sequence length="552" mass="61393">MTMTSDDLPATIATLLERPYMELSGPERKALRSHFDGNAYSRRFDWNWREIHMNRIAAINRIVDTLPGDAAYLEIGCDANTLFDAVPLADKTGVDPARGGTHRMTSDEFFGQNDRKFDLIWIDGLHEYHQVHRDVENALAALKPGGWIGLHDMLPLDWLQEHMPRIHPGWTGDVWKVAFEIVATPGLEFRMVTIDHGVGLLRSAEGAAPLAYMPDTLSDVRFGYLYENIGQLQLVDWAGAEHWIAGGAPASARAEAPRAVAAPAGLAPAKAPVPAAPPAPEPPRAQDGFLSRLKRRLRKEPGPAPVSKPPEPETGDLLSRPFEDLTEEERKTLRKAYAANRDTRKFPWKWRQTHFNRVALMNHVRRTLPADAAYLEIGCGSNALFDSVALTDKTGVDPFKGGTVRLTSDEFFAQNDRKFDLIWIDGLHEYHQVHRDVENALAALKPGGWIGLHDMLPLDWLQEHMPRIHLGWTGDVWKVAFEIAATRGLDLRVLTIDQGVAILRAGDGHAPLADLSAELSDKRFGYLYDNIGGLPVASWEEGTAWIDGQAGR</sequence>
<name>A0A3N2R6E4_9RHOB</name>
<accession>A0A3N2R6E4</accession>
<dbReference type="GO" id="GO:0032259">
    <property type="term" value="P:methylation"/>
    <property type="evidence" value="ECO:0007669"/>
    <property type="project" value="UniProtKB-KW"/>
</dbReference>
<dbReference type="Pfam" id="PF13578">
    <property type="entry name" value="Methyltransf_24"/>
    <property type="match status" value="2"/>
</dbReference>
<dbReference type="RefSeq" id="WP_123641531.1">
    <property type="nucleotide sequence ID" value="NZ_ML119083.1"/>
</dbReference>
<dbReference type="OrthoDB" id="799111at2"/>
<keyword evidence="2" id="KW-0808">Transferase</keyword>
<dbReference type="EMBL" id="RDRB01000003">
    <property type="protein sequence ID" value="ROU02978.1"/>
    <property type="molecule type" value="Genomic_DNA"/>
</dbReference>
<reference evidence="2 3" key="1">
    <citation type="submission" date="2018-10" db="EMBL/GenBank/DDBJ databases">
        <title>Histidinibacterium lentulum gen. nov., sp. nov., a marine bacterium from the culture broth of Picochlorum sp. 122.</title>
        <authorList>
            <person name="Wang G."/>
        </authorList>
    </citation>
    <scope>NUCLEOTIDE SEQUENCE [LARGE SCALE GENOMIC DNA]</scope>
    <source>
        <strain evidence="2 3">B17</strain>
    </source>
</reference>
<dbReference type="Gene3D" id="3.40.50.150">
    <property type="entry name" value="Vaccinia Virus protein VP39"/>
    <property type="match status" value="2"/>
</dbReference>
<keyword evidence="3" id="KW-1185">Reference proteome</keyword>
<keyword evidence="2" id="KW-0489">Methyltransferase</keyword>
<organism evidence="2 3">
    <name type="scientific">Histidinibacterium lentulum</name>
    <dbReference type="NCBI Taxonomy" id="2480588"/>
    <lineage>
        <taxon>Bacteria</taxon>
        <taxon>Pseudomonadati</taxon>
        <taxon>Pseudomonadota</taxon>
        <taxon>Alphaproteobacteria</taxon>
        <taxon>Rhodobacterales</taxon>
        <taxon>Paracoccaceae</taxon>
        <taxon>Histidinibacterium</taxon>
    </lineage>
</organism>
<dbReference type="SUPFAM" id="SSF53335">
    <property type="entry name" value="S-adenosyl-L-methionine-dependent methyltransferases"/>
    <property type="match status" value="2"/>
</dbReference>
<feature type="compositionally biased region" description="Pro residues" evidence="1">
    <location>
        <begin position="274"/>
        <end position="283"/>
    </location>
</feature>
<feature type="region of interest" description="Disordered" evidence="1">
    <location>
        <begin position="299"/>
        <end position="325"/>
    </location>
</feature>
<dbReference type="AlphaFoldDB" id="A0A3N2R6E4"/>
<dbReference type="GO" id="GO:0008168">
    <property type="term" value="F:methyltransferase activity"/>
    <property type="evidence" value="ECO:0007669"/>
    <property type="project" value="UniProtKB-KW"/>
</dbReference>
<evidence type="ECO:0000256" key="1">
    <source>
        <dbReference type="SAM" id="MobiDB-lite"/>
    </source>
</evidence>
<evidence type="ECO:0000313" key="3">
    <source>
        <dbReference type="Proteomes" id="UP000268016"/>
    </source>
</evidence>
<evidence type="ECO:0000313" key="2">
    <source>
        <dbReference type="EMBL" id="ROU02978.1"/>
    </source>
</evidence>
<proteinExistence type="predicted"/>
<comment type="caution">
    <text evidence="2">The sequence shown here is derived from an EMBL/GenBank/DDBJ whole genome shotgun (WGS) entry which is preliminary data.</text>
</comment>
<protein>
    <submittedName>
        <fullName evidence="2">Class I SAM-dependent methyltransferase</fullName>
    </submittedName>
</protein>